<evidence type="ECO:0008006" key="2">
    <source>
        <dbReference type="Google" id="ProtNLM"/>
    </source>
</evidence>
<proteinExistence type="predicted"/>
<gene>
    <name evidence="1" type="ORF">FSB_LOCUS52075</name>
</gene>
<dbReference type="EMBL" id="OIVN01005835">
    <property type="protein sequence ID" value="SPD24193.1"/>
    <property type="molecule type" value="Genomic_DNA"/>
</dbReference>
<evidence type="ECO:0000313" key="1">
    <source>
        <dbReference type="EMBL" id="SPD24193.1"/>
    </source>
</evidence>
<name>A0A2N9IJG1_FAGSY</name>
<dbReference type="PANTHER" id="PTHR47186">
    <property type="entry name" value="LEUCINE-RICH REPEAT-CONTAINING PROTEIN 57"/>
    <property type="match status" value="1"/>
</dbReference>
<dbReference type="SUPFAM" id="SSF52058">
    <property type="entry name" value="L domain-like"/>
    <property type="match status" value="1"/>
</dbReference>
<sequence>MHLLKSGKKCTGFPSLGQLPSLQDLSIVGFDEVVTVGLDFYGCSSANNTPFRSLEILNFEGMLKWEEWFPHDGENEAGAFPHLRELYLIVCPKLRGSLPKHLPSLTTLRICECSHLETSLPTAPAIRELELTYCNDFLLKELPPTLHKLKIEGFNNLESLPEGAMDHNHCLEELIISDCPMLKSIPRGGLLTLLKKLDIFKCIGLEFPVYLPLRDCSKSIAVILSHHFR</sequence>
<accession>A0A2N9IJG1</accession>
<dbReference type="PANTHER" id="PTHR47186:SF26">
    <property type="entry name" value="LEUCINE-RICH REPEAT DOMAIN, L DOMAIN-CONTAINING PROTEIN-RELATED"/>
    <property type="match status" value="1"/>
</dbReference>
<dbReference type="Gene3D" id="3.80.10.10">
    <property type="entry name" value="Ribonuclease Inhibitor"/>
    <property type="match status" value="2"/>
</dbReference>
<dbReference type="AlphaFoldDB" id="A0A2N9IJG1"/>
<organism evidence="1">
    <name type="scientific">Fagus sylvatica</name>
    <name type="common">Beechnut</name>
    <dbReference type="NCBI Taxonomy" id="28930"/>
    <lineage>
        <taxon>Eukaryota</taxon>
        <taxon>Viridiplantae</taxon>
        <taxon>Streptophyta</taxon>
        <taxon>Embryophyta</taxon>
        <taxon>Tracheophyta</taxon>
        <taxon>Spermatophyta</taxon>
        <taxon>Magnoliopsida</taxon>
        <taxon>eudicotyledons</taxon>
        <taxon>Gunneridae</taxon>
        <taxon>Pentapetalae</taxon>
        <taxon>rosids</taxon>
        <taxon>fabids</taxon>
        <taxon>Fagales</taxon>
        <taxon>Fagaceae</taxon>
        <taxon>Fagus</taxon>
    </lineage>
</organism>
<protein>
    <recommendedName>
        <fullName evidence="2">NB-ARC domain-containing protein</fullName>
    </recommendedName>
</protein>
<reference evidence="1" key="1">
    <citation type="submission" date="2018-02" db="EMBL/GenBank/DDBJ databases">
        <authorList>
            <person name="Cohen D.B."/>
            <person name="Kent A.D."/>
        </authorList>
    </citation>
    <scope>NUCLEOTIDE SEQUENCE</scope>
</reference>
<dbReference type="InterPro" id="IPR032675">
    <property type="entry name" value="LRR_dom_sf"/>
</dbReference>